<dbReference type="Pfam" id="PF00581">
    <property type="entry name" value="Rhodanese"/>
    <property type="match status" value="1"/>
</dbReference>
<dbReference type="InterPro" id="IPR009078">
    <property type="entry name" value="Ferritin-like_SF"/>
</dbReference>
<gene>
    <name evidence="2" type="ORF">OLX77_07970</name>
</gene>
<dbReference type="Proteomes" id="UP001154240">
    <property type="component" value="Unassembled WGS sequence"/>
</dbReference>
<dbReference type="PANTHER" id="PTHR43031:SF1">
    <property type="entry name" value="PYRIDINE NUCLEOTIDE-DISULPHIDE OXIDOREDUCTASE"/>
    <property type="match status" value="1"/>
</dbReference>
<dbReference type="SMART" id="SM00450">
    <property type="entry name" value="RHOD"/>
    <property type="match status" value="1"/>
</dbReference>
<dbReference type="Pfam" id="PF02915">
    <property type="entry name" value="Rubrerythrin"/>
    <property type="match status" value="1"/>
</dbReference>
<dbReference type="CDD" id="cd00158">
    <property type="entry name" value="RHOD"/>
    <property type="match status" value="1"/>
</dbReference>
<dbReference type="CDD" id="cd01045">
    <property type="entry name" value="Ferritin_like_AB"/>
    <property type="match status" value="1"/>
</dbReference>
<dbReference type="PANTHER" id="PTHR43031">
    <property type="entry name" value="FAD-DEPENDENT OXIDOREDUCTASE"/>
    <property type="match status" value="1"/>
</dbReference>
<dbReference type="InterPro" id="IPR012347">
    <property type="entry name" value="Ferritin-like"/>
</dbReference>
<dbReference type="GO" id="GO:0046872">
    <property type="term" value="F:metal ion binding"/>
    <property type="evidence" value="ECO:0007669"/>
    <property type="project" value="InterPro"/>
</dbReference>
<dbReference type="Gene3D" id="3.40.250.10">
    <property type="entry name" value="Rhodanese-like domain"/>
    <property type="match status" value="1"/>
</dbReference>
<dbReference type="GO" id="GO:0016491">
    <property type="term" value="F:oxidoreductase activity"/>
    <property type="evidence" value="ECO:0007669"/>
    <property type="project" value="InterPro"/>
</dbReference>
<proteinExistence type="predicted"/>
<reference evidence="2" key="2">
    <citation type="submission" date="2022-10" db="EMBL/GenBank/DDBJ databases">
        <authorList>
            <person name="Aronson H.S."/>
        </authorList>
    </citation>
    <scope>NUCLEOTIDE SEQUENCE</scope>
    <source>
        <strain evidence="2">RS19-109</strain>
    </source>
</reference>
<evidence type="ECO:0000313" key="3">
    <source>
        <dbReference type="Proteomes" id="UP001154240"/>
    </source>
</evidence>
<dbReference type="InterPro" id="IPR036873">
    <property type="entry name" value="Rhodanese-like_dom_sf"/>
</dbReference>
<evidence type="ECO:0000259" key="1">
    <source>
        <dbReference type="PROSITE" id="PS50206"/>
    </source>
</evidence>
<organism evidence="2 3">
    <name type="scientific">Thiovibrio frasassiensis</name>
    <dbReference type="NCBI Taxonomy" id="2984131"/>
    <lineage>
        <taxon>Bacteria</taxon>
        <taxon>Pseudomonadati</taxon>
        <taxon>Thermodesulfobacteriota</taxon>
        <taxon>Desulfobulbia</taxon>
        <taxon>Desulfobulbales</taxon>
        <taxon>Thiovibrionaceae</taxon>
        <taxon>Thiovibrio</taxon>
    </lineage>
</organism>
<comment type="caution">
    <text evidence="2">The sequence shown here is derived from an EMBL/GenBank/DDBJ whole genome shotgun (WGS) entry which is preliminary data.</text>
</comment>
<dbReference type="RefSeq" id="WP_307633058.1">
    <property type="nucleotide sequence ID" value="NZ_JAPHEH010000001.1"/>
</dbReference>
<dbReference type="EMBL" id="JAPHEH010000001">
    <property type="protein sequence ID" value="MDG4476089.1"/>
    <property type="molecule type" value="Genomic_DNA"/>
</dbReference>
<reference evidence="2" key="1">
    <citation type="journal article" date="2022" name="bioRxiv">
        <title>Thiovibrio frasassiensisgen. nov., sp. nov., an autotrophic, elemental sulfur disproportionating bacterium isolated from sulfidic karst sediment, and proposal of Thiovibrionaceae fam. nov.</title>
        <authorList>
            <person name="Aronson H."/>
            <person name="Thomas C."/>
            <person name="Bhattacharyya M."/>
            <person name="Eckstein S."/>
            <person name="Jensen S."/>
            <person name="Barco R."/>
            <person name="Macalady J."/>
            <person name="Amend J."/>
        </authorList>
    </citation>
    <scope>NUCLEOTIDE SEQUENCE</scope>
    <source>
        <strain evidence="2">RS19-109</strain>
    </source>
</reference>
<dbReference type="InterPro" id="IPR001763">
    <property type="entry name" value="Rhodanese-like_dom"/>
</dbReference>
<sequence length="273" mass="30576">MNWKNLFMPGEDFSVAQAKEYMDARGAEAYQLLDVRQPKEYEAGHLAGAILIPLKELPTRLTELEKEKPVIVYCAIGGRSKAASQLLAGKDFASVYNMAGGIKAWQGQQATGPEAAGLEFFTGQEEYPDGVSLAYAMEDGLQEFYRLMGERAQAEEERQLYIRLMGFEDKHKARLLAEYRQVHGPEAMPGTGERGVMEGGARVEEFLARVEGHLHTTQDIFQLAMGLETQALDLYNRMAQKSGRQEVRTFFLQMADEEKAHLAYLAEALDKVL</sequence>
<dbReference type="InterPro" id="IPR003251">
    <property type="entry name" value="Rr_diiron-bd_dom"/>
</dbReference>
<protein>
    <submittedName>
        <fullName evidence="2">Rhodanese-like domain-containing protein</fullName>
    </submittedName>
</protein>
<keyword evidence="3" id="KW-1185">Reference proteome</keyword>
<name>A0A9X4MJN4_9BACT</name>
<evidence type="ECO:0000313" key="2">
    <source>
        <dbReference type="EMBL" id="MDG4476089.1"/>
    </source>
</evidence>
<dbReference type="Gene3D" id="1.20.1260.10">
    <property type="match status" value="1"/>
</dbReference>
<dbReference type="PROSITE" id="PS50206">
    <property type="entry name" value="RHODANESE_3"/>
    <property type="match status" value="1"/>
</dbReference>
<feature type="domain" description="Rhodanese" evidence="1">
    <location>
        <begin position="26"/>
        <end position="110"/>
    </location>
</feature>
<dbReference type="AlphaFoldDB" id="A0A9X4MJN4"/>
<dbReference type="SUPFAM" id="SSF47240">
    <property type="entry name" value="Ferritin-like"/>
    <property type="match status" value="1"/>
</dbReference>
<dbReference type="SUPFAM" id="SSF52821">
    <property type="entry name" value="Rhodanese/Cell cycle control phosphatase"/>
    <property type="match status" value="1"/>
</dbReference>
<dbReference type="InterPro" id="IPR050229">
    <property type="entry name" value="GlpE_sulfurtransferase"/>
</dbReference>
<accession>A0A9X4MJN4</accession>